<dbReference type="Proteomes" id="UP000001072">
    <property type="component" value="Unassembled WGS sequence"/>
</dbReference>
<organism evidence="3">
    <name type="scientific">Melampsora larici-populina (strain 98AG31 / pathotype 3-4-7)</name>
    <name type="common">Poplar leaf rust fungus</name>
    <dbReference type="NCBI Taxonomy" id="747676"/>
    <lineage>
        <taxon>Eukaryota</taxon>
        <taxon>Fungi</taxon>
        <taxon>Dikarya</taxon>
        <taxon>Basidiomycota</taxon>
        <taxon>Pucciniomycotina</taxon>
        <taxon>Pucciniomycetes</taxon>
        <taxon>Pucciniales</taxon>
        <taxon>Melampsoraceae</taxon>
        <taxon>Melampsora</taxon>
    </lineage>
</organism>
<keyword evidence="1" id="KW-0732">Signal</keyword>
<name>F4RVP5_MELLP</name>
<accession>F4RVP5</accession>
<proteinExistence type="predicted"/>
<dbReference type="RefSeq" id="XP_007413187.1">
    <property type="nucleotide sequence ID" value="XM_007413125.1"/>
</dbReference>
<gene>
    <name evidence="2" type="ORF">MELLADRAFT_109197</name>
</gene>
<dbReference type="HOGENOM" id="CLU_1619399_0_0_1"/>
<dbReference type="InParanoid" id="F4RVP5"/>
<dbReference type="VEuPathDB" id="FungiDB:MELLADRAFT_109197"/>
<keyword evidence="3" id="KW-1185">Reference proteome</keyword>
<dbReference type="AlphaFoldDB" id="F4RVP5"/>
<feature type="chain" id="PRO_5003321072" evidence="1">
    <location>
        <begin position="21"/>
        <end position="164"/>
    </location>
</feature>
<dbReference type="GeneID" id="18923684"/>
<dbReference type="OrthoDB" id="10494838at2759"/>
<evidence type="ECO:0000313" key="2">
    <source>
        <dbReference type="EMBL" id="EGG03393.1"/>
    </source>
</evidence>
<protein>
    <submittedName>
        <fullName evidence="2">Secreted protein</fullName>
    </submittedName>
</protein>
<sequence length="164" mass="17974">MKYHMIFVGAISLLNYQAYGLLHELVAPPLPQNFQVIDKGVEGLNAHIKPLPGMEKMQADFDLNQQLQRQTINYQFNPKESDVQFGPFGSETDEVDGGTLHISGPTTSVAAPEIAPEAIAEPIRSAWVAARRFRGCSRKPPQGEVPPAVKGRLAWFFNGGINGC</sequence>
<evidence type="ECO:0000256" key="1">
    <source>
        <dbReference type="SAM" id="SignalP"/>
    </source>
</evidence>
<feature type="signal peptide" evidence="1">
    <location>
        <begin position="1"/>
        <end position="20"/>
    </location>
</feature>
<dbReference type="EMBL" id="GL883124">
    <property type="protein sequence ID" value="EGG03393.1"/>
    <property type="molecule type" value="Genomic_DNA"/>
</dbReference>
<dbReference type="KEGG" id="mlr:MELLADRAFT_109197"/>
<evidence type="ECO:0000313" key="3">
    <source>
        <dbReference type="Proteomes" id="UP000001072"/>
    </source>
</evidence>
<reference evidence="3" key="1">
    <citation type="journal article" date="2011" name="Proc. Natl. Acad. Sci. U.S.A.">
        <title>Obligate biotrophy features unraveled by the genomic analysis of rust fungi.</title>
        <authorList>
            <person name="Duplessis S."/>
            <person name="Cuomo C.A."/>
            <person name="Lin Y.-C."/>
            <person name="Aerts A."/>
            <person name="Tisserant E."/>
            <person name="Veneault-Fourrey C."/>
            <person name="Joly D.L."/>
            <person name="Hacquard S."/>
            <person name="Amselem J."/>
            <person name="Cantarel B.L."/>
            <person name="Chiu R."/>
            <person name="Coutinho P.M."/>
            <person name="Feau N."/>
            <person name="Field M."/>
            <person name="Frey P."/>
            <person name="Gelhaye E."/>
            <person name="Goldberg J."/>
            <person name="Grabherr M.G."/>
            <person name="Kodira C.D."/>
            <person name="Kohler A."/>
            <person name="Kuees U."/>
            <person name="Lindquist E.A."/>
            <person name="Lucas S.M."/>
            <person name="Mago R."/>
            <person name="Mauceli E."/>
            <person name="Morin E."/>
            <person name="Murat C."/>
            <person name="Pangilinan J.L."/>
            <person name="Park R."/>
            <person name="Pearson M."/>
            <person name="Quesneville H."/>
            <person name="Rouhier N."/>
            <person name="Sakthikumar S."/>
            <person name="Salamov A.A."/>
            <person name="Schmutz J."/>
            <person name="Selles B."/>
            <person name="Shapiro H."/>
            <person name="Tanguay P."/>
            <person name="Tuskan G.A."/>
            <person name="Henrissat B."/>
            <person name="Van de Peer Y."/>
            <person name="Rouze P."/>
            <person name="Ellis J.G."/>
            <person name="Dodds P.N."/>
            <person name="Schein J.E."/>
            <person name="Zhong S."/>
            <person name="Hamelin R.C."/>
            <person name="Grigoriev I.V."/>
            <person name="Szabo L.J."/>
            <person name="Martin F."/>
        </authorList>
    </citation>
    <scope>NUCLEOTIDE SEQUENCE [LARGE SCALE GENOMIC DNA]</scope>
    <source>
        <strain evidence="3">98AG31 / pathotype 3-4-7</strain>
    </source>
</reference>